<name>A0A0A9C8U7_ARUDO</name>
<evidence type="ECO:0000313" key="2">
    <source>
        <dbReference type="EMBL" id="JAD71986.1"/>
    </source>
</evidence>
<keyword evidence="1" id="KW-1133">Transmembrane helix</keyword>
<reference evidence="2" key="2">
    <citation type="journal article" date="2015" name="Data Brief">
        <title>Shoot transcriptome of the giant reed, Arundo donax.</title>
        <authorList>
            <person name="Barrero R.A."/>
            <person name="Guerrero F.D."/>
            <person name="Moolhuijzen P."/>
            <person name="Goolsby J.A."/>
            <person name="Tidwell J."/>
            <person name="Bellgard S.E."/>
            <person name="Bellgard M.I."/>
        </authorList>
    </citation>
    <scope>NUCLEOTIDE SEQUENCE</scope>
    <source>
        <tissue evidence="2">Shoot tissue taken approximately 20 cm above the soil surface</tissue>
    </source>
</reference>
<keyword evidence="1" id="KW-0812">Transmembrane</keyword>
<keyword evidence="1" id="KW-0472">Membrane</keyword>
<evidence type="ECO:0000256" key="1">
    <source>
        <dbReference type="SAM" id="Phobius"/>
    </source>
</evidence>
<accession>A0A0A9C8U7</accession>
<dbReference type="EMBL" id="GBRH01225909">
    <property type="protein sequence ID" value="JAD71986.1"/>
    <property type="molecule type" value="Transcribed_RNA"/>
</dbReference>
<protein>
    <submittedName>
        <fullName evidence="2">Uncharacterized protein</fullName>
    </submittedName>
</protein>
<sequence length="44" mass="5049">MFVSIFLYILVLYFVMLLYCTGVAQLIPNDKLTVTHNRTGIVMP</sequence>
<reference evidence="2" key="1">
    <citation type="submission" date="2014-09" db="EMBL/GenBank/DDBJ databases">
        <authorList>
            <person name="Magalhaes I.L.F."/>
            <person name="Oliveira U."/>
            <person name="Santos F.R."/>
            <person name="Vidigal T.H.D.A."/>
            <person name="Brescovit A.D."/>
            <person name="Santos A.J."/>
        </authorList>
    </citation>
    <scope>NUCLEOTIDE SEQUENCE</scope>
    <source>
        <tissue evidence="2">Shoot tissue taken approximately 20 cm above the soil surface</tissue>
    </source>
</reference>
<dbReference type="AlphaFoldDB" id="A0A0A9C8U7"/>
<feature type="transmembrane region" description="Helical" evidence="1">
    <location>
        <begin position="6"/>
        <end position="27"/>
    </location>
</feature>
<organism evidence="2">
    <name type="scientific">Arundo donax</name>
    <name type="common">Giant reed</name>
    <name type="synonym">Donax arundinaceus</name>
    <dbReference type="NCBI Taxonomy" id="35708"/>
    <lineage>
        <taxon>Eukaryota</taxon>
        <taxon>Viridiplantae</taxon>
        <taxon>Streptophyta</taxon>
        <taxon>Embryophyta</taxon>
        <taxon>Tracheophyta</taxon>
        <taxon>Spermatophyta</taxon>
        <taxon>Magnoliopsida</taxon>
        <taxon>Liliopsida</taxon>
        <taxon>Poales</taxon>
        <taxon>Poaceae</taxon>
        <taxon>PACMAD clade</taxon>
        <taxon>Arundinoideae</taxon>
        <taxon>Arundineae</taxon>
        <taxon>Arundo</taxon>
    </lineage>
</organism>
<proteinExistence type="predicted"/>